<name>A0ABS9MJ91_9FIRM</name>
<dbReference type="InterPro" id="IPR036779">
    <property type="entry name" value="LysM_dom_sf"/>
</dbReference>
<dbReference type="RefSeq" id="WP_087231978.1">
    <property type="nucleotide sequence ID" value="NZ_JAKNHQ010000009.1"/>
</dbReference>
<dbReference type="Pfam" id="PF12673">
    <property type="entry name" value="SipL"/>
    <property type="match status" value="2"/>
</dbReference>
<dbReference type="InterPro" id="IPR018392">
    <property type="entry name" value="LysM"/>
</dbReference>
<keyword evidence="3" id="KW-1185">Reference proteome</keyword>
<sequence length="512" mass="56891">MDYMLNREALAAGEVLYDGSQEQPVDLDISLPDYCPDIQRILKCQVYPRITGRNIIGDRVELEGTYNVKVFYLDAGGTTLRCCENSSSFFAAITLKQPAESAHIFSFTRVEYINCRATSPRRLDIHGAFSVCAKVIARTDSEVVCGIEGDEIEQKRQTMPYSRLAGFCGQQFPLEEVLELPASKPGADNILRATAFASLQDSKAVAGKLMVKGEVTLKILYSSVLDESMLETMEYAIPFSQMLDGGEFTDDCLCEVKLDIAGLTIQVKNDYSGDKTFFDVQASLYAEAVAYQPAEVTVVTDAYSKAYELEIGYQQKTLEQVVELLNDSTIQKSSISLEGTGISKVFDIWNELSSVTAAEQDGQIVYKGKFNVCILAANQENRPFYTERMVDFEYAHPWGAEKPKGVKCISWLNVAGISYRITGDGIEIKAELRLEAQVITQNSLKIISEIRADEDRPRARDTSAALSIYYADPGESLWDIARAYCTSVDAIRQENNLTGEFVESRGMLLIPM</sequence>
<evidence type="ECO:0000313" key="3">
    <source>
        <dbReference type="Proteomes" id="UP001298681"/>
    </source>
</evidence>
<dbReference type="EMBL" id="JAKNHQ010000009">
    <property type="protein sequence ID" value="MCG4610875.1"/>
    <property type="molecule type" value="Genomic_DNA"/>
</dbReference>
<feature type="domain" description="LysM" evidence="1">
    <location>
        <begin position="467"/>
        <end position="511"/>
    </location>
</feature>
<organism evidence="2 3">
    <name type="scientific">Anaeromassilibacillus senegalensis</name>
    <dbReference type="NCBI Taxonomy" id="1673717"/>
    <lineage>
        <taxon>Bacteria</taxon>
        <taxon>Bacillati</taxon>
        <taxon>Bacillota</taxon>
        <taxon>Clostridia</taxon>
        <taxon>Eubacteriales</taxon>
        <taxon>Acutalibacteraceae</taxon>
        <taxon>Anaeromassilibacillus</taxon>
    </lineage>
</organism>
<accession>A0ABS9MJ91</accession>
<gene>
    <name evidence="2" type="ORF">L0P57_08000</name>
</gene>
<dbReference type="InterPro" id="IPR024300">
    <property type="entry name" value="SipL_SPOCS_dom"/>
</dbReference>
<dbReference type="SUPFAM" id="SSF54106">
    <property type="entry name" value="LysM domain"/>
    <property type="match status" value="1"/>
</dbReference>
<protein>
    <submittedName>
        <fullName evidence="2">DUF3794 domain-containing protein</fullName>
    </submittedName>
</protein>
<evidence type="ECO:0000313" key="2">
    <source>
        <dbReference type="EMBL" id="MCG4610875.1"/>
    </source>
</evidence>
<dbReference type="PROSITE" id="PS51782">
    <property type="entry name" value="LYSM"/>
    <property type="match status" value="1"/>
</dbReference>
<dbReference type="CDD" id="cd00118">
    <property type="entry name" value="LysM"/>
    <property type="match status" value="1"/>
</dbReference>
<dbReference type="Pfam" id="PF01476">
    <property type="entry name" value="LysM"/>
    <property type="match status" value="1"/>
</dbReference>
<reference evidence="2 3" key="1">
    <citation type="submission" date="2022-01" db="EMBL/GenBank/DDBJ databases">
        <title>Collection of gut derived symbiotic bacterial strains cultured from healthy donors.</title>
        <authorList>
            <person name="Lin H."/>
            <person name="Kohout C."/>
            <person name="Waligurski E."/>
            <person name="Pamer E.G."/>
        </authorList>
    </citation>
    <scope>NUCLEOTIDE SEQUENCE [LARGE SCALE GENOMIC DNA]</scope>
    <source>
        <strain evidence="2 3">DFI.7.58</strain>
    </source>
</reference>
<dbReference type="Gene3D" id="3.10.350.10">
    <property type="entry name" value="LysM domain"/>
    <property type="match status" value="1"/>
</dbReference>
<proteinExistence type="predicted"/>
<comment type="caution">
    <text evidence="2">The sequence shown here is derived from an EMBL/GenBank/DDBJ whole genome shotgun (WGS) entry which is preliminary data.</text>
</comment>
<evidence type="ECO:0000259" key="1">
    <source>
        <dbReference type="PROSITE" id="PS51782"/>
    </source>
</evidence>
<dbReference type="Proteomes" id="UP001298681">
    <property type="component" value="Unassembled WGS sequence"/>
</dbReference>